<dbReference type="Proteomes" id="UP000184364">
    <property type="component" value="Unassembled WGS sequence"/>
</dbReference>
<keyword evidence="5" id="KW-0675">Receptor</keyword>
<gene>
    <name evidence="5" type="ORF">SAMN05444267_10538</name>
</gene>
<dbReference type="InterPro" id="IPR037066">
    <property type="entry name" value="Plug_dom_sf"/>
</dbReference>
<feature type="domain" description="Outer membrane protein beta-barrel" evidence="4">
    <location>
        <begin position="322"/>
        <end position="764"/>
    </location>
</feature>
<comment type="subcellular location">
    <subcellularLocation>
        <location evidence="1">Cell outer membrane</location>
    </subcellularLocation>
</comment>
<evidence type="ECO:0000313" key="6">
    <source>
        <dbReference type="Proteomes" id="UP000184364"/>
    </source>
</evidence>
<evidence type="ECO:0000256" key="2">
    <source>
        <dbReference type="ARBA" id="ARBA00023136"/>
    </source>
</evidence>
<dbReference type="Gene3D" id="2.40.170.20">
    <property type="entry name" value="TonB-dependent receptor, beta-barrel domain"/>
    <property type="match status" value="1"/>
</dbReference>
<reference evidence="6" key="1">
    <citation type="submission" date="2016-11" db="EMBL/GenBank/DDBJ databases">
        <authorList>
            <person name="Varghese N."/>
            <person name="Submissions S."/>
        </authorList>
    </citation>
    <scope>NUCLEOTIDE SEQUENCE [LARGE SCALE GENOMIC DNA]</scope>
    <source>
        <strain evidence="6">DSM 26899</strain>
    </source>
</reference>
<evidence type="ECO:0000256" key="3">
    <source>
        <dbReference type="ARBA" id="ARBA00023237"/>
    </source>
</evidence>
<dbReference type="SUPFAM" id="SSF56935">
    <property type="entry name" value="Porins"/>
    <property type="match status" value="1"/>
</dbReference>
<dbReference type="InterPro" id="IPR036942">
    <property type="entry name" value="Beta-barrel_TonB_sf"/>
</dbReference>
<dbReference type="Pfam" id="PF14905">
    <property type="entry name" value="OMP_b-brl_3"/>
    <property type="match status" value="1"/>
</dbReference>
<organism evidence="5 6">
    <name type="scientific">Chryseobacterium polytrichastri</name>
    <dbReference type="NCBI Taxonomy" id="1302687"/>
    <lineage>
        <taxon>Bacteria</taxon>
        <taxon>Pseudomonadati</taxon>
        <taxon>Bacteroidota</taxon>
        <taxon>Flavobacteriia</taxon>
        <taxon>Flavobacteriales</taxon>
        <taxon>Weeksellaceae</taxon>
        <taxon>Chryseobacterium group</taxon>
        <taxon>Chryseobacterium</taxon>
    </lineage>
</organism>
<proteinExistence type="predicted"/>
<accession>A0A1M7JK14</accession>
<evidence type="ECO:0000256" key="1">
    <source>
        <dbReference type="ARBA" id="ARBA00004442"/>
    </source>
</evidence>
<keyword evidence="2" id="KW-0472">Membrane</keyword>
<protein>
    <submittedName>
        <fullName evidence="5">Outer membrane receptor proteins, mostly Fe transport</fullName>
    </submittedName>
</protein>
<dbReference type="InterPro" id="IPR041700">
    <property type="entry name" value="OMP_b-brl_3"/>
</dbReference>
<keyword evidence="6" id="KW-1185">Reference proteome</keyword>
<dbReference type="EMBL" id="FRAV01000053">
    <property type="protein sequence ID" value="SHM53241.1"/>
    <property type="molecule type" value="Genomic_DNA"/>
</dbReference>
<dbReference type="STRING" id="1302687.SAMN05444267_10538"/>
<dbReference type="GO" id="GO:0009279">
    <property type="term" value="C:cell outer membrane"/>
    <property type="evidence" value="ECO:0007669"/>
    <property type="project" value="UniProtKB-SubCell"/>
</dbReference>
<dbReference type="AlphaFoldDB" id="A0A1M7JK14"/>
<evidence type="ECO:0000259" key="4">
    <source>
        <dbReference type="Pfam" id="PF14905"/>
    </source>
</evidence>
<keyword evidence="3" id="KW-0998">Cell outer membrane</keyword>
<name>A0A1M7JK14_9FLAO</name>
<dbReference type="Gene3D" id="2.170.130.10">
    <property type="entry name" value="TonB-dependent receptor, plug domain"/>
    <property type="match status" value="1"/>
</dbReference>
<sequence length="789" mass="89892">MILNLLHIFAISINNEYKLLTLRNNIMKTPLLIAAIFFTGFAFAQEKKSDTLKTKSIEEVTIKKQVFKKQSDRFVYDVAASPITKGNTTFDILKQTPLLSSTDDKTLKIAGKNNALIYINGRKSNMDADSLVQFLKNTPAENIQKIEVITVPGSEYQAESSDGIINIVLKKKMNDGLSGNMRMSNSQNKFNGSNASFSANYRKDKLGISANLSGGENIQGQSYVLRNGNDLTYNQSVGDIDDPNKNLGGYLNADYQLNDNSNLALSWNTWANKSYNSTVNLFNTTRSYDDVNKEYVTNYTNSRNKEDARSYNNSVNLNYELKMDSLGSKLNVNAAYLNYRRFQFTDNKTYLANSLGDNLGLSQTIYQDLPQIINNFSGTVDYIKKFKNDFTVSVGGNYNKTKTNNDTKNDTYRENAVPPLKPEEHQPNHFIYDENIYGAYLTLEKKFSEKFSGKVGARYEITNSLGTSDAPESSVATMKHQEIKRNYNNFLPYLSFNYAINDKNNISYSFSSRMRRPSFWEINPVRNILTENNYTQNNPFVKASSTYNQELTYMYKSSYFLILNHSYYKDQITQVPLQGYPVSPDGTIGEQNVLRYIRTNFGDKQEMSAMLGVQKTFFKQYLTVNFNAGIQHNINNGTLAQDPTTGDTFVDKEGKPLVYTNNVKSTSVIIQTNNTIRLDKKKTWFLGVNYFYVDKQQIELGMLKSLMSLDLSLKKNWNDWTFAVNVTDVLKTNIVVIEDFQENGNNNYIKNDQFRRGMTVSITYNFGNQKVKKVRDIEGASDAIKSRTR</sequence>
<dbReference type="PANTHER" id="PTHR40980">
    <property type="entry name" value="PLUG DOMAIN-CONTAINING PROTEIN"/>
    <property type="match status" value="1"/>
</dbReference>
<dbReference type="PANTHER" id="PTHR40980:SF4">
    <property type="entry name" value="TONB-DEPENDENT RECEPTOR-LIKE BETA-BARREL DOMAIN-CONTAINING PROTEIN"/>
    <property type="match status" value="1"/>
</dbReference>
<evidence type="ECO:0000313" key="5">
    <source>
        <dbReference type="EMBL" id="SHM53241.1"/>
    </source>
</evidence>